<organism evidence="8 9">
    <name type="scientific">Microbacterium alkaliflavum</name>
    <dbReference type="NCBI Taxonomy" id="3248839"/>
    <lineage>
        <taxon>Bacteria</taxon>
        <taxon>Bacillati</taxon>
        <taxon>Actinomycetota</taxon>
        <taxon>Actinomycetes</taxon>
        <taxon>Micrococcales</taxon>
        <taxon>Microbacteriaceae</taxon>
        <taxon>Microbacterium</taxon>
    </lineage>
</organism>
<dbReference type="PROSITE" id="PS00107">
    <property type="entry name" value="PROTEIN_KINASE_ATP"/>
    <property type="match status" value="1"/>
</dbReference>
<dbReference type="PANTHER" id="PTHR43289:SF34">
    <property type="entry name" value="SERINE_THREONINE-PROTEIN KINASE YBDM-RELATED"/>
    <property type="match status" value="1"/>
</dbReference>
<dbReference type="GO" id="GO:0004674">
    <property type="term" value="F:protein serine/threonine kinase activity"/>
    <property type="evidence" value="ECO:0007669"/>
    <property type="project" value="UniProtKB-EC"/>
</dbReference>
<evidence type="ECO:0000256" key="6">
    <source>
        <dbReference type="SAM" id="Phobius"/>
    </source>
</evidence>
<evidence type="ECO:0000256" key="5">
    <source>
        <dbReference type="PROSITE-ProRule" id="PRU10141"/>
    </source>
</evidence>
<keyword evidence="6" id="KW-0472">Membrane</keyword>
<dbReference type="SUPFAM" id="SSF56112">
    <property type="entry name" value="Protein kinase-like (PK-like)"/>
    <property type="match status" value="1"/>
</dbReference>
<feature type="domain" description="Protein kinase" evidence="7">
    <location>
        <begin position="20"/>
        <end position="287"/>
    </location>
</feature>
<accession>A0ABW7Q3F9</accession>
<keyword evidence="9" id="KW-1185">Reference proteome</keyword>
<dbReference type="PROSITE" id="PS50011">
    <property type="entry name" value="PROTEIN_KINASE_DOM"/>
    <property type="match status" value="1"/>
</dbReference>
<gene>
    <name evidence="8" type="ORF">ACH3VR_03235</name>
</gene>
<keyword evidence="3 8" id="KW-0418">Kinase</keyword>
<dbReference type="EMBL" id="JBIQWL010000001">
    <property type="protein sequence ID" value="MFH8249368.1"/>
    <property type="molecule type" value="Genomic_DNA"/>
</dbReference>
<keyword evidence="4 5" id="KW-0067">ATP-binding</keyword>
<dbReference type="PANTHER" id="PTHR43289">
    <property type="entry name" value="MITOGEN-ACTIVATED PROTEIN KINASE KINASE KINASE 20-RELATED"/>
    <property type="match status" value="1"/>
</dbReference>
<proteinExistence type="predicted"/>
<dbReference type="PROSITE" id="PS00108">
    <property type="entry name" value="PROTEIN_KINASE_ST"/>
    <property type="match status" value="1"/>
</dbReference>
<evidence type="ECO:0000313" key="9">
    <source>
        <dbReference type="Proteomes" id="UP001610861"/>
    </source>
</evidence>
<keyword evidence="2 5" id="KW-0547">Nucleotide-binding</keyword>
<evidence type="ECO:0000256" key="1">
    <source>
        <dbReference type="ARBA" id="ARBA00022679"/>
    </source>
</evidence>
<evidence type="ECO:0000256" key="3">
    <source>
        <dbReference type="ARBA" id="ARBA00022777"/>
    </source>
</evidence>
<dbReference type="SMART" id="SM00220">
    <property type="entry name" value="S_TKc"/>
    <property type="match status" value="1"/>
</dbReference>
<dbReference type="CDD" id="cd14014">
    <property type="entry name" value="STKc_PknB_like"/>
    <property type="match status" value="1"/>
</dbReference>
<dbReference type="Pfam" id="PF00069">
    <property type="entry name" value="Pkinase"/>
    <property type="match status" value="1"/>
</dbReference>
<dbReference type="InterPro" id="IPR017441">
    <property type="entry name" value="Protein_kinase_ATP_BS"/>
</dbReference>
<comment type="caution">
    <text evidence="8">The sequence shown here is derived from an EMBL/GenBank/DDBJ whole genome shotgun (WGS) entry which is preliminary data.</text>
</comment>
<reference evidence="8 9" key="1">
    <citation type="submission" date="2024-09" db="EMBL/GenBank/DDBJ databases">
        <authorList>
            <person name="Pan X."/>
        </authorList>
    </citation>
    <scope>NUCLEOTIDE SEQUENCE [LARGE SCALE GENOMIC DNA]</scope>
    <source>
        <strain evidence="8 9">B2969</strain>
    </source>
</reference>
<name>A0ABW7Q3F9_9MICO</name>
<dbReference type="Gene3D" id="3.30.200.20">
    <property type="entry name" value="Phosphorylase Kinase, domain 1"/>
    <property type="match status" value="1"/>
</dbReference>
<dbReference type="Gene3D" id="1.10.510.10">
    <property type="entry name" value="Transferase(Phosphotransferase) domain 1"/>
    <property type="match status" value="1"/>
</dbReference>
<protein>
    <submittedName>
        <fullName evidence="8">Serine/threonine-protein kinase</fullName>
        <ecNumber evidence="8">2.7.11.1</ecNumber>
    </submittedName>
</protein>
<feature type="transmembrane region" description="Helical" evidence="6">
    <location>
        <begin position="341"/>
        <end position="365"/>
    </location>
</feature>
<dbReference type="InterPro" id="IPR000719">
    <property type="entry name" value="Prot_kinase_dom"/>
</dbReference>
<keyword evidence="6" id="KW-1133">Transmembrane helix</keyword>
<evidence type="ECO:0000256" key="2">
    <source>
        <dbReference type="ARBA" id="ARBA00022741"/>
    </source>
</evidence>
<dbReference type="InterPro" id="IPR008271">
    <property type="entry name" value="Ser/Thr_kinase_AS"/>
</dbReference>
<evidence type="ECO:0000259" key="7">
    <source>
        <dbReference type="PROSITE" id="PS50011"/>
    </source>
</evidence>
<evidence type="ECO:0000313" key="8">
    <source>
        <dbReference type="EMBL" id="MFH8249368.1"/>
    </source>
</evidence>
<dbReference type="InterPro" id="IPR011009">
    <property type="entry name" value="Kinase-like_dom_sf"/>
</dbReference>
<dbReference type="EC" id="2.7.11.1" evidence="8"/>
<sequence length="396" mass="41820">MTDLRPRMDIGTGDILGGRYRLDEAIGEGGMARVYRAEDLALERPVAIKVMRGPAEGTPARERVRSETTLLAGLSHPSLVTLFDAHISSVEPSYLVMEYVEGKTLRDRLDAGGPLPPDEVAALAVDLSEALHVVHEKGIVHRDIKPSNVLLWPSPLPDREFRAKLTDFGIAYLLDATRVTSPGTVIGTAAYLAPEQLRGEKPAPAADIYGLGLVLLEALTGRRPFPNAVGHEAVLARLSVAPEIPDDLPGTWRAMLAAMTAANPARRPTALQVALAGTALRERHPSTGEVLAAFMDPAATAPEALPAPPAPEFDTRTLVFAPPPPPLPPAAAHHATPRSRVVLILAGVVALVIAVAFAIGIAAAVNSASPEPLPSLPANEEPLGTHLHDLLESVTP</sequence>
<dbReference type="Proteomes" id="UP001610861">
    <property type="component" value="Unassembled WGS sequence"/>
</dbReference>
<keyword evidence="6" id="KW-0812">Transmembrane</keyword>
<feature type="binding site" evidence="5">
    <location>
        <position position="49"/>
    </location>
    <ligand>
        <name>ATP</name>
        <dbReference type="ChEBI" id="CHEBI:30616"/>
    </ligand>
</feature>
<evidence type="ECO:0000256" key="4">
    <source>
        <dbReference type="ARBA" id="ARBA00022840"/>
    </source>
</evidence>
<keyword evidence="1 8" id="KW-0808">Transferase</keyword>
<dbReference type="RefSeq" id="WP_396639309.1">
    <property type="nucleotide sequence ID" value="NZ_JBIQWL010000001.1"/>
</dbReference>